<keyword evidence="3 4" id="KW-0808">Transferase</keyword>
<dbReference type="Pfam" id="PF04445">
    <property type="entry name" value="SAM_MT"/>
    <property type="match status" value="1"/>
</dbReference>
<accession>A0A451D271</accession>
<name>A0A451D271_9GAMM</name>
<comment type="subcellular location">
    <subcellularLocation>
        <location evidence="3">Cytoplasm</location>
    </subcellularLocation>
</comment>
<evidence type="ECO:0000313" key="4">
    <source>
        <dbReference type="EMBL" id="VFP79743.1"/>
    </source>
</evidence>
<gene>
    <name evidence="3 4" type="primary">rsmJ</name>
    <name evidence="4" type="ORF">ERCICUMA2628_285</name>
</gene>
<feature type="binding site" evidence="3">
    <location>
        <begin position="118"/>
        <end position="119"/>
    </location>
    <ligand>
        <name>S-adenosyl-L-methionine</name>
        <dbReference type="ChEBI" id="CHEBI:59789"/>
    </ligand>
</feature>
<dbReference type="Proteomes" id="UP000294412">
    <property type="component" value="Chromosome"/>
</dbReference>
<evidence type="ECO:0000313" key="5">
    <source>
        <dbReference type="Proteomes" id="UP000294412"/>
    </source>
</evidence>
<evidence type="ECO:0000256" key="2">
    <source>
        <dbReference type="ARBA" id="ARBA00022691"/>
    </source>
</evidence>
<comment type="similarity">
    <text evidence="3">Belongs to the methyltransferase superfamily. RsmJ family.</text>
</comment>
<evidence type="ECO:0000256" key="3">
    <source>
        <dbReference type="HAMAP-Rule" id="MF_01523"/>
    </source>
</evidence>
<keyword evidence="2 3" id="KW-0949">S-adenosyl-L-methionine</keyword>
<dbReference type="EC" id="2.1.1.242" evidence="3"/>
<reference evidence="4 5" key="1">
    <citation type="submission" date="2019-02" db="EMBL/GenBank/DDBJ databases">
        <authorList>
            <person name="Manzano-Marin A."/>
            <person name="Manzano-Marin A."/>
        </authorList>
    </citation>
    <scope>NUCLEOTIDE SEQUENCE [LARGE SCALE GENOMIC DNA]</scope>
    <source>
        <strain evidence="4 5">ErCicuneomaculata</strain>
    </source>
</reference>
<dbReference type="PANTHER" id="PTHR36112:SF1">
    <property type="entry name" value="RIBOSOMAL RNA SMALL SUBUNIT METHYLTRANSFERASE J"/>
    <property type="match status" value="1"/>
</dbReference>
<dbReference type="HAMAP" id="MF_01523">
    <property type="entry name" value="16SrRNA_methyltr_J"/>
    <property type="match status" value="1"/>
</dbReference>
<dbReference type="GO" id="GO:0005737">
    <property type="term" value="C:cytoplasm"/>
    <property type="evidence" value="ECO:0007669"/>
    <property type="project" value="UniProtKB-SubCell"/>
</dbReference>
<comment type="function">
    <text evidence="3">Specifically methylates the guanosine in position 1516 of 16S rRNA.</text>
</comment>
<feature type="binding site" evidence="3">
    <location>
        <begin position="102"/>
        <end position="103"/>
    </location>
    <ligand>
        <name>S-adenosyl-L-methionine</name>
        <dbReference type="ChEBI" id="CHEBI:59789"/>
    </ligand>
</feature>
<dbReference type="Gene3D" id="3.40.50.150">
    <property type="entry name" value="Vaccinia Virus protein VP39"/>
    <property type="match status" value="1"/>
</dbReference>
<proteinExistence type="inferred from homology"/>
<keyword evidence="3" id="KW-0698">rRNA processing</keyword>
<feature type="binding site" evidence="3">
    <location>
        <position position="172"/>
    </location>
    <ligand>
        <name>S-adenosyl-L-methionine</name>
        <dbReference type="ChEBI" id="CHEBI:59789"/>
    </ligand>
</feature>
<comment type="caution">
    <text evidence="3">Lacks conserved residue(s) required for the propagation of feature annotation.</text>
</comment>
<keyword evidence="3" id="KW-0963">Cytoplasm</keyword>
<comment type="catalytic activity">
    <reaction evidence="3">
        <text>guanosine(1516) in 16S rRNA + S-adenosyl-L-methionine = N(2)-methylguanosine(1516) in 16S rRNA + S-adenosyl-L-homocysteine + H(+)</text>
        <dbReference type="Rhea" id="RHEA:43220"/>
        <dbReference type="Rhea" id="RHEA-COMP:10412"/>
        <dbReference type="Rhea" id="RHEA-COMP:10413"/>
        <dbReference type="ChEBI" id="CHEBI:15378"/>
        <dbReference type="ChEBI" id="CHEBI:57856"/>
        <dbReference type="ChEBI" id="CHEBI:59789"/>
        <dbReference type="ChEBI" id="CHEBI:74269"/>
        <dbReference type="ChEBI" id="CHEBI:74481"/>
        <dbReference type="EC" id="2.1.1.242"/>
    </reaction>
</comment>
<keyword evidence="1 3" id="KW-0489">Methyltransferase</keyword>
<dbReference type="GO" id="GO:0008990">
    <property type="term" value="F:rRNA (guanine-N2-)-methyltransferase activity"/>
    <property type="evidence" value="ECO:0007669"/>
    <property type="project" value="UniProtKB-UniRule"/>
</dbReference>
<dbReference type="PANTHER" id="PTHR36112">
    <property type="entry name" value="RIBOSOMAL RNA SMALL SUBUNIT METHYLTRANSFERASE J"/>
    <property type="match status" value="1"/>
</dbReference>
<evidence type="ECO:0000256" key="1">
    <source>
        <dbReference type="ARBA" id="ARBA00022603"/>
    </source>
</evidence>
<dbReference type="InterPro" id="IPR029063">
    <property type="entry name" value="SAM-dependent_MTases_sf"/>
</dbReference>
<organism evidence="4 5">
    <name type="scientific">Candidatus Erwinia haradaeae</name>
    <dbReference type="NCBI Taxonomy" id="1922217"/>
    <lineage>
        <taxon>Bacteria</taxon>
        <taxon>Pseudomonadati</taxon>
        <taxon>Pseudomonadota</taxon>
        <taxon>Gammaproteobacteria</taxon>
        <taxon>Enterobacterales</taxon>
        <taxon>Erwiniaceae</taxon>
        <taxon>Erwinia</taxon>
    </lineage>
</organism>
<sequence>MKINLIDESGVIGGNSTFILAARWKIQIDPNASLALVIKSSHLELQKRDEPSLGGIIVNFSSKLASYRRKFGGGKNEAVSKAVGIKKNYFPDILDATAGLARDAFILAACGCRVRMLERNPVITALLEDGLRRGYANQEIGPWLRMRLTLLNIPSLFVVKSLNPKPDVIYIDPMYPEKKKNSLVKKEMRILKSLIGADEDADKLLQCARMLATKRIVVKRPRYAQSLDGMQTNNFIKTKNHRFDIYSPIDQ</sequence>
<dbReference type="SUPFAM" id="SSF53335">
    <property type="entry name" value="S-adenosyl-L-methionine-dependent methyltransferases"/>
    <property type="match status" value="1"/>
</dbReference>
<dbReference type="EMBL" id="LR217703">
    <property type="protein sequence ID" value="VFP79743.1"/>
    <property type="molecule type" value="Genomic_DNA"/>
</dbReference>
<dbReference type="Gene3D" id="3.40.1630.10">
    <property type="entry name" value="YhiQ-like domain"/>
    <property type="match status" value="1"/>
</dbReference>
<dbReference type="AlphaFoldDB" id="A0A451D271"/>
<dbReference type="InterPro" id="IPR007536">
    <property type="entry name" value="16SrRNA_methylTrfase_J"/>
</dbReference>
<protein>
    <recommendedName>
        <fullName evidence="3">Ribosomal RNA small subunit methyltransferase J</fullName>
        <ecNumber evidence="3">2.1.1.242</ecNumber>
    </recommendedName>
    <alternativeName>
        <fullName evidence="3">16S rRNA m2G1516 methyltransferase</fullName>
    </alternativeName>
    <alternativeName>
        <fullName evidence="3">rRNA (guanine-N(2)-)-methyltransferase</fullName>
    </alternativeName>
</protein>